<accession>A0A953L9Y0</accession>
<gene>
    <name evidence="3" type="ORF">KUV50_02990</name>
</gene>
<dbReference type="AlphaFoldDB" id="A0A953L9Y0"/>
<dbReference type="EMBL" id="JAHVHU010000003">
    <property type="protein sequence ID" value="MBY5957086.1"/>
    <property type="molecule type" value="Genomic_DNA"/>
</dbReference>
<dbReference type="InterPro" id="IPR020904">
    <property type="entry name" value="Sc_DH/Rdtase_CS"/>
</dbReference>
<dbReference type="Gene3D" id="3.40.50.720">
    <property type="entry name" value="NAD(P)-binding Rossmann-like Domain"/>
    <property type="match status" value="1"/>
</dbReference>
<dbReference type="SMART" id="SM00822">
    <property type="entry name" value="PKS_KR"/>
    <property type="match status" value="1"/>
</dbReference>
<keyword evidence="4" id="KW-1185">Reference proteome</keyword>
<proteinExistence type="predicted"/>
<dbReference type="PROSITE" id="PS00061">
    <property type="entry name" value="ADH_SHORT"/>
    <property type="match status" value="1"/>
</dbReference>
<dbReference type="GO" id="GO:0016491">
    <property type="term" value="F:oxidoreductase activity"/>
    <property type="evidence" value="ECO:0007669"/>
    <property type="project" value="UniProtKB-KW"/>
</dbReference>
<protein>
    <submittedName>
        <fullName evidence="3">SDR family oxidoreductase</fullName>
    </submittedName>
</protein>
<reference evidence="3" key="1">
    <citation type="submission" date="2021-06" db="EMBL/GenBank/DDBJ databases">
        <title>44 bacteria genomes isolated from Dapeng, Shenzhen.</title>
        <authorList>
            <person name="Zheng W."/>
            <person name="Yu S."/>
            <person name="Huang Y."/>
        </authorList>
    </citation>
    <scope>NUCLEOTIDE SEQUENCE</scope>
    <source>
        <strain evidence="3">DP5N28-2</strain>
    </source>
</reference>
<dbReference type="RefSeq" id="WP_222578609.1">
    <property type="nucleotide sequence ID" value="NZ_JAHVHU010000003.1"/>
</dbReference>
<dbReference type="InterPro" id="IPR057326">
    <property type="entry name" value="KR_dom"/>
</dbReference>
<evidence type="ECO:0000313" key="3">
    <source>
        <dbReference type="EMBL" id="MBY5957086.1"/>
    </source>
</evidence>
<dbReference type="PANTHER" id="PTHR43658">
    <property type="entry name" value="SHORT-CHAIN DEHYDROGENASE/REDUCTASE"/>
    <property type="match status" value="1"/>
</dbReference>
<evidence type="ECO:0000259" key="2">
    <source>
        <dbReference type="SMART" id="SM00822"/>
    </source>
</evidence>
<dbReference type="InterPro" id="IPR002347">
    <property type="entry name" value="SDR_fam"/>
</dbReference>
<feature type="domain" description="Ketoreductase" evidence="2">
    <location>
        <begin position="6"/>
        <end position="200"/>
    </location>
</feature>
<keyword evidence="1" id="KW-0560">Oxidoreductase</keyword>
<dbReference type="PANTHER" id="PTHR43658:SF8">
    <property type="entry name" value="17-BETA-HYDROXYSTEROID DEHYDROGENASE 14-RELATED"/>
    <property type="match status" value="1"/>
</dbReference>
<evidence type="ECO:0000313" key="4">
    <source>
        <dbReference type="Proteomes" id="UP000753961"/>
    </source>
</evidence>
<dbReference type="SUPFAM" id="SSF51735">
    <property type="entry name" value="NAD(P)-binding Rossmann-fold domains"/>
    <property type="match status" value="1"/>
</dbReference>
<dbReference type="Pfam" id="PF00106">
    <property type="entry name" value="adh_short"/>
    <property type="match status" value="1"/>
</dbReference>
<dbReference type="InterPro" id="IPR036291">
    <property type="entry name" value="NAD(P)-bd_dom_sf"/>
</dbReference>
<dbReference type="PRINTS" id="PR00081">
    <property type="entry name" value="GDHRDH"/>
</dbReference>
<dbReference type="Proteomes" id="UP000753961">
    <property type="component" value="Unassembled WGS sequence"/>
</dbReference>
<comment type="caution">
    <text evidence="3">The sequence shown here is derived from an EMBL/GenBank/DDBJ whole genome shotgun (WGS) entry which is preliminary data.</text>
</comment>
<evidence type="ECO:0000256" key="1">
    <source>
        <dbReference type="ARBA" id="ARBA00023002"/>
    </source>
</evidence>
<name>A0A953L9Y0_9BACT</name>
<organism evidence="3 4">
    <name type="scientific">Membranihabitans marinus</name>
    <dbReference type="NCBI Taxonomy" id="1227546"/>
    <lineage>
        <taxon>Bacteria</taxon>
        <taxon>Pseudomonadati</taxon>
        <taxon>Bacteroidota</taxon>
        <taxon>Saprospiria</taxon>
        <taxon>Saprospirales</taxon>
        <taxon>Saprospiraceae</taxon>
        <taxon>Membranihabitans</taxon>
    </lineage>
</organism>
<sequence>MDIVDKIFVVTGAGSGLGHATTQGLCDAGAAVIALDLKFDPDTLDDWEKKKVVPLVCDVRESEEMIRAVQSGVSHFGHLHGAIACAGVAPAQKLHSSRSGSHSAEDFANTVAINLTGTFNLFNSCVPHLKENTMNPERGVLIATSSIAATEGQIGQVAYAASKGGVSAMILPLARELARSGIRVNAIAPGIFGTPMVAGFPEKVQDSLAASVPFPKRLGNPTEFARLVKHIIENEYINGTVVRLDGSVRMG</sequence>